<evidence type="ECO:0000256" key="10">
    <source>
        <dbReference type="HAMAP-Rule" id="MF_00463"/>
    </source>
</evidence>
<feature type="binding site" evidence="10">
    <location>
        <position position="53"/>
    </location>
    <ligand>
        <name>[4Fe-4S] cluster</name>
        <dbReference type="ChEBI" id="CHEBI:49883"/>
        <label>1</label>
    </ligand>
</feature>
<dbReference type="AlphaFoldDB" id="A0A4U8QEE0"/>
<feature type="binding site" evidence="10">
    <location>
        <position position="139"/>
    </location>
    <ligand>
        <name>[4Fe-4S] cluster</name>
        <dbReference type="ChEBI" id="CHEBI:49883"/>
        <label>2</label>
    </ligand>
</feature>
<feature type="binding site" evidence="10">
    <location>
        <position position="172"/>
    </location>
    <ligand>
        <name>[4Fe-4S] cluster</name>
        <dbReference type="ChEBI" id="CHEBI:49883"/>
        <label>3</label>
    </ligand>
</feature>
<keyword evidence="6 10" id="KW-0249">Electron transport</keyword>
<dbReference type="GO" id="GO:0051539">
    <property type="term" value="F:4 iron, 4 sulfur cluster binding"/>
    <property type="evidence" value="ECO:0007669"/>
    <property type="project" value="UniProtKB-UniRule"/>
</dbReference>
<dbReference type="Pfam" id="PF12838">
    <property type="entry name" value="Fer4_7"/>
    <property type="match status" value="1"/>
</dbReference>
<dbReference type="STRING" id="180332.GCA_000797495_02826"/>
<evidence type="ECO:0000256" key="2">
    <source>
        <dbReference type="ARBA" id="ARBA00022485"/>
    </source>
</evidence>
<keyword evidence="3 10" id="KW-0479">Metal-binding</keyword>
<evidence type="ECO:0000259" key="11">
    <source>
        <dbReference type="PROSITE" id="PS51379"/>
    </source>
</evidence>
<comment type="function">
    <text evidence="10">Part of a membrane-bound complex that couples electron transfer with translocation of ions across the membrane.</text>
</comment>
<evidence type="ECO:0000313" key="13">
    <source>
        <dbReference type="EMBL" id="TLD02593.1"/>
    </source>
</evidence>
<dbReference type="InterPro" id="IPR050395">
    <property type="entry name" value="4Fe4S_Ferredoxin_RnfB"/>
</dbReference>
<gene>
    <name evidence="10 13" type="primary">rnfB</name>
    <name evidence="13" type="ORF">DSM106044_00465</name>
</gene>
<keyword evidence="14" id="KW-1185">Reference proteome</keyword>
<dbReference type="InterPro" id="IPR017896">
    <property type="entry name" value="4Fe4S_Fe-S-bd"/>
</dbReference>
<dbReference type="GO" id="GO:0022900">
    <property type="term" value="P:electron transport chain"/>
    <property type="evidence" value="ECO:0007669"/>
    <property type="project" value="UniProtKB-UniRule"/>
</dbReference>
<feature type="domain" description="4Fe-4S ferredoxin-type" evidence="11">
    <location>
        <begin position="163"/>
        <end position="192"/>
    </location>
</feature>
<evidence type="ECO:0000256" key="7">
    <source>
        <dbReference type="ARBA" id="ARBA00023004"/>
    </source>
</evidence>
<dbReference type="CDD" id="cd10549">
    <property type="entry name" value="MtMvhB_like"/>
    <property type="match status" value="1"/>
</dbReference>
<dbReference type="EMBL" id="QGQD01000010">
    <property type="protein sequence ID" value="TLD02593.1"/>
    <property type="molecule type" value="Genomic_DNA"/>
</dbReference>
<dbReference type="EC" id="7.-.-.-" evidence="10"/>
<keyword evidence="9 10" id="KW-0472">Membrane</keyword>
<dbReference type="InterPro" id="IPR017900">
    <property type="entry name" value="4Fe4S_Fe_S_CS"/>
</dbReference>
<keyword evidence="7 10" id="KW-0408">Iron</keyword>
<organism evidence="13 14">
    <name type="scientific">Robinsoniella peoriensis</name>
    <dbReference type="NCBI Taxonomy" id="180332"/>
    <lineage>
        <taxon>Bacteria</taxon>
        <taxon>Bacillati</taxon>
        <taxon>Bacillota</taxon>
        <taxon>Clostridia</taxon>
        <taxon>Lachnospirales</taxon>
        <taxon>Lachnospiraceae</taxon>
        <taxon>Robinsoniella</taxon>
    </lineage>
</organism>
<feature type="domain" description="4Fe-4S ferredoxin-type" evidence="11">
    <location>
        <begin position="206"/>
        <end position="236"/>
    </location>
</feature>
<comment type="cofactor">
    <cofactor evidence="10">
        <name>[4Fe-4S] cluster</name>
        <dbReference type="ChEBI" id="CHEBI:49883"/>
    </cofactor>
    <text evidence="10">Binds 3 [4Fe-4S] clusters.</text>
</comment>
<dbReference type="Pfam" id="PF04060">
    <property type="entry name" value="FeS"/>
    <property type="match status" value="1"/>
</dbReference>
<keyword evidence="1 10" id="KW-0813">Transport</keyword>
<dbReference type="Gene3D" id="3.30.70.20">
    <property type="match status" value="2"/>
</dbReference>
<reference evidence="13 14" key="1">
    <citation type="journal article" date="2019" name="Anaerobe">
        <title>Detection of Robinsoniella peoriensis in multiple bone samples of a trauma patient.</title>
        <authorList>
            <person name="Schrottner P."/>
            <person name="Hartwich K."/>
            <person name="Bunk B."/>
            <person name="Schober I."/>
            <person name="Helbig S."/>
            <person name="Rudolph W.W."/>
            <person name="Gunzer F."/>
        </authorList>
    </citation>
    <scope>NUCLEOTIDE SEQUENCE [LARGE SCALE GENOMIC DNA]</scope>
    <source>
        <strain evidence="13 14">DSM 106044</strain>
    </source>
</reference>
<feature type="domain" description="4Fe-4S ferredoxin-type" evidence="11">
    <location>
        <begin position="237"/>
        <end position="266"/>
    </location>
</feature>
<dbReference type="InterPro" id="IPR010207">
    <property type="entry name" value="Elect_transpt_cplx_RnfB/RsxB"/>
</dbReference>
<dbReference type="PROSITE" id="PS51379">
    <property type="entry name" value="4FE4S_FER_2"/>
    <property type="match status" value="4"/>
</dbReference>
<dbReference type="HAMAP" id="MF_00463">
    <property type="entry name" value="RsxB_RnfB"/>
    <property type="match status" value="1"/>
</dbReference>
<proteinExistence type="inferred from homology"/>
<dbReference type="GO" id="GO:0005886">
    <property type="term" value="C:plasma membrane"/>
    <property type="evidence" value="ECO:0007669"/>
    <property type="project" value="UniProtKB-SubCell"/>
</dbReference>
<comment type="subcellular location">
    <subcellularLocation>
        <location evidence="10">Cell membrane</location>
    </subcellularLocation>
</comment>
<keyword evidence="10" id="KW-1003">Cell membrane</keyword>
<dbReference type="PANTHER" id="PTHR43560">
    <property type="entry name" value="ION-TRANSLOCATING OXIDOREDUCTASE COMPLEX SUBUNIT B"/>
    <property type="match status" value="1"/>
</dbReference>
<dbReference type="Pfam" id="PF25160">
    <property type="entry name" value="LdpA_Fe-S-bd"/>
    <property type="match status" value="1"/>
</dbReference>
<dbReference type="InterPro" id="IPR007202">
    <property type="entry name" value="4Fe-4S_dom"/>
</dbReference>
<evidence type="ECO:0000259" key="12">
    <source>
        <dbReference type="PROSITE" id="PS51656"/>
    </source>
</evidence>
<sequence length="266" mass="27408">MLTGILLAAAIVGGTGLLLGLFLGFAGKKFNVEVDERELMIRDELPGNNCGGCGYAGCDALAKAIALGEAEVGACPVGGAPVAAKIGEIMGKAAGDSKRMTAFVKCAGTCEKVSNDYDYSGAQDCEMLAFVPGGGPKSCNHGCLGFGTCVKVCPFDAIHIIDGIAVVDKESCKACGKCIAHCPKHLIEMVPYEAKHLVKCSSRDKGKITMQSCKAGCIGCKKCEKECPAGAISVTDNVAHIDYEKCTGCGICAEKCPVKIITGKPA</sequence>
<name>A0A4U8QEE0_9FIRM</name>
<evidence type="ECO:0000313" key="14">
    <source>
        <dbReference type="Proteomes" id="UP000306509"/>
    </source>
</evidence>
<evidence type="ECO:0000256" key="5">
    <source>
        <dbReference type="ARBA" id="ARBA00022967"/>
    </source>
</evidence>
<feature type="binding site" evidence="10">
    <location>
        <position position="143"/>
    </location>
    <ligand>
        <name>[4Fe-4S] cluster</name>
        <dbReference type="ChEBI" id="CHEBI:49883"/>
        <label>2</label>
    </ligand>
</feature>
<keyword evidence="2 10" id="KW-0004">4Fe-4S</keyword>
<feature type="binding site" evidence="10">
    <location>
        <position position="50"/>
    </location>
    <ligand>
        <name>[4Fe-4S] cluster</name>
        <dbReference type="ChEBI" id="CHEBI:49883"/>
        <label>1</label>
    </ligand>
</feature>
<comment type="caution">
    <text evidence="10">Lacks conserved residue(s) required for the propagation of feature annotation.</text>
</comment>
<feature type="binding site" evidence="10">
    <location>
        <position position="153"/>
    </location>
    <ligand>
        <name>[4Fe-4S] cluster</name>
        <dbReference type="ChEBI" id="CHEBI:49883"/>
        <label>3</label>
    </ligand>
</feature>
<feature type="domain" description="4Fe-4S" evidence="12">
    <location>
        <begin position="33"/>
        <end position="92"/>
    </location>
</feature>
<dbReference type="Gene3D" id="1.10.15.40">
    <property type="entry name" value="Electron transport complex subunit B, putative Fe-S cluster"/>
    <property type="match status" value="1"/>
</dbReference>
<dbReference type="NCBIfam" id="TIGR01944">
    <property type="entry name" value="rnfB"/>
    <property type="match status" value="1"/>
</dbReference>
<evidence type="ECO:0000256" key="3">
    <source>
        <dbReference type="ARBA" id="ARBA00022723"/>
    </source>
</evidence>
<feature type="domain" description="4Fe-4S ferredoxin-type" evidence="11">
    <location>
        <begin position="135"/>
        <end position="162"/>
    </location>
</feature>
<keyword evidence="5 10" id="KW-1278">Translocase</keyword>
<feature type="binding site" evidence="10">
    <location>
        <position position="75"/>
    </location>
    <ligand>
        <name>[4Fe-4S] cluster</name>
        <dbReference type="ChEBI" id="CHEBI:49883"/>
        <label>1</label>
    </ligand>
</feature>
<feature type="binding site" evidence="10">
    <location>
        <position position="175"/>
    </location>
    <ligand>
        <name>[4Fe-4S] cluster</name>
        <dbReference type="ChEBI" id="CHEBI:49883"/>
        <label>3</label>
    </ligand>
</feature>
<dbReference type="PROSITE" id="PS00198">
    <property type="entry name" value="4FE4S_FER_1"/>
    <property type="match status" value="1"/>
</dbReference>
<dbReference type="Proteomes" id="UP000306509">
    <property type="component" value="Unassembled WGS sequence"/>
</dbReference>
<dbReference type="InterPro" id="IPR057431">
    <property type="entry name" value="LdpA_Fe-S-bd"/>
</dbReference>
<dbReference type="GO" id="GO:0009055">
    <property type="term" value="F:electron transfer activity"/>
    <property type="evidence" value="ECO:0007669"/>
    <property type="project" value="InterPro"/>
</dbReference>
<evidence type="ECO:0000256" key="1">
    <source>
        <dbReference type="ARBA" id="ARBA00022448"/>
    </source>
</evidence>
<evidence type="ECO:0000256" key="9">
    <source>
        <dbReference type="ARBA" id="ARBA00023136"/>
    </source>
</evidence>
<comment type="similarity">
    <text evidence="10">Belongs to the 4Fe4S bacterial-type ferredoxin family. RnfB subfamily.</text>
</comment>
<dbReference type="PANTHER" id="PTHR43560:SF1">
    <property type="entry name" value="ION-TRANSLOCATING OXIDOREDUCTASE COMPLEX SUBUNIT B"/>
    <property type="match status" value="1"/>
</dbReference>
<evidence type="ECO:0000256" key="6">
    <source>
        <dbReference type="ARBA" id="ARBA00022982"/>
    </source>
</evidence>
<protein>
    <recommendedName>
        <fullName evidence="10">Ion-translocating oxidoreductase complex subunit B</fullName>
        <ecNumber evidence="10">7.-.-.-</ecNumber>
    </recommendedName>
    <alternativeName>
        <fullName evidence="10">Rnf electron transport complex subunit B</fullName>
    </alternativeName>
</protein>
<comment type="subunit">
    <text evidence="10">The complex is composed of six subunits: RnfA, RnfB, RnfC, RnfD, RnfE and RnfG.</text>
</comment>
<dbReference type="RefSeq" id="WP_044297019.1">
    <property type="nucleotide sequence ID" value="NZ_CAUSDN010000199.1"/>
</dbReference>
<comment type="caution">
    <text evidence="13">The sequence shown here is derived from an EMBL/GenBank/DDBJ whole genome shotgun (WGS) entry which is preliminary data.</text>
</comment>
<feature type="binding site" evidence="10">
    <location>
        <position position="182"/>
    </location>
    <ligand>
        <name>[4Fe-4S] cluster</name>
        <dbReference type="ChEBI" id="CHEBI:49883"/>
        <label>2</label>
    </ligand>
</feature>
<feature type="binding site" evidence="10">
    <location>
        <position position="58"/>
    </location>
    <ligand>
        <name>[4Fe-4S] cluster</name>
        <dbReference type="ChEBI" id="CHEBI:49883"/>
        <label>1</label>
    </ligand>
</feature>
<feature type="region of interest" description="Hydrophobic" evidence="10">
    <location>
        <begin position="1"/>
        <end position="27"/>
    </location>
</feature>
<feature type="binding site" evidence="10">
    <location>
        <position position="149"/>
    </location>
    <ligand>
        <name>[4Fe-4S] cluster</name>
        <dbReference type="ChEBI" id="CHEBI:49883"/>
        <label>2</label>
    </ligand>
</feature>
<dbReference type="PROSITE" id="PS51656">
    <property type="entry name" value="4FE4S"/>
    <property type="match status" value="1"/>
</dbReference>
<evidence type="ECO:0000256" key="4">
    <source>
        <dbReference type="ARBA" id="ARBA00022737"/>
    </source>
</evidence>
<keyword evidence="8 10" id="KW-0411">Iron-sulfur</keyword>
<feature type="binding site" evidence="10">
    <location>
        <position position="178"/>
    </location>
    <ligand>
        <name>[4Fe-4S] cluster</name>
        <dbReference type="ChEBI" id="CHEBI:49883"/>
        <label>3</label>
    </ligand>
</feature>
<dbReference type="SUPFAM" id="SSF54862">
    <property type="entry name" value="4Fe-4S ferredoxins"/>
    <property type="match status" value="2"/>
</dbReference>
<evidence type="ECO:0000256" key="8">
    <source>
        <dbReference type="ARBA" id="ARBA00023014"/>
    </source>
</evidence>
<keyword evidence="4 10" id="KW-0677">Repeat</keyword>
<dbReference type="GO" id="GO:0046872">
    <property type="term" value="F:metal ion binding"/>
    <property type="evidence" value="ECO:0007669"/>
    <property type="project" value="UniProtKB-KW"/>
</dbReference>
<accession>A0A4U8QEE0</accession>